<sequence>MPPGPNAPPPPARDSVDLRFDGWITGVGTASGTRLVLGHWLRTPFGRFSDVMLERPDGHRTLLAPTRQVADFIAGTYAFDEVRVVPVGVRIAGDRWTVTCGPLLDLCFTVGRRGALGTLLHLAAPVTSRPAFAALTDPVARLLLGVRTRGSAGNGRYEWYGARDLHRLTAATATLEGRHLGPLTPVDPPVRFGFGSTPRMPCQVRVTTTVRTPS</sequence>
<dbReference type="EMBL" id="JAAGMR010000165">
    <property type="protein sequence ID" value="NEB92752.1"/>
    <property type="molecule type" value="Genomic_DNA"/>
</dbReference>
<dbReference type="Proteomes" id="UP000470520">
    <property type="component" value="Unassembled WGS sequence"/>
</dbReference>
<protein>
    <submittedName>
        <fullName evidence="1">Uncharacterized protein</fullName>
    </submittedName>
</protein>
<comment type="caution">
    <text evidence="1">The sequence shown here is derived from an EMBL/GenBank/DDBJ whole genome shotgun (WGS) entry which is preliminary data.</text>
</comment>
<gene>
    <name evidence="1" type="ORF">G3I21_13790</name>
</gene>
<proteinExistence type="predicted"/>
<organism evidence="1 2">
    <name type="scientific">Streptomyces bauhiniae</name>
    <dbReference type="NCBI Taxonomy" id="2340725"/>
    <lineage>
        <taxon>Bacteria</taxon>
        <taxon>Bacillati</taxon>
        <taxon>Actinomycetota</taxon>
        <taxon>Actinomycetes</taxon>
        <taxon>Kitasatosporales</taxon>
        <taxon>Streptomycetaceae</taxon>
        <taxon>Streptomyces</taxon>
    </lineage>
</organism>
<evidence type="ECO:0000313" key="2">
    <source>
        <dbReference type="Proteomes" id="UP000470520"/>
    </source>
</evidence>
<accession>A0A7K3QS91</accession>
<name>A0A7K3QS91_9ACTN</name>
<reference evidence="1 2" key="1">
    <citation type="submission" date="2020-01" db="EMBL/GenBank/DDBJ databases">
        <title>Insect and environment-associated Actinomycetes.</title>
        <authorList>
            <person name="Currrie C."/>
            <person name="Chevrette M."/>
            <person name="Carlson C."/>
            <person name="Stubbendieck R."/>
            <person name="Wendt-Pienkowski E."/>
        </authorList>
    </citation>
    <scope>NUCLEOTIDE SEQUENCE [LARGE SCALE GENOMIC DNA]</scope>
    <source>
        <strain evidence="1 2">SID7754</strain>
    </source>
</reference>
<dbReference type="AlphaFoldDB" id="A0A7K3QS91"/>
<evidence type="ECO:0000313" key="1">
    <source>
        <dbReference type="EMBL" id="NEB92752.1"/>
    </source>
</evidence>
<dbReference type="RefSeq" id="WP_164188592.1">
    <property type="nucleotide sequence ID" value="NZ_JAAGMR010000165.1"/>
</dbReference>